<dbReference type="KEGG" id="gax:Pan161_51370"/>
<feature type="domain" description="Cytochrome C Planctomycete-type" evidence="3">
    <location>
        <begin position="48"/>
        <end position="103"/>
    </location>
</feature>
<protein>
    <submittedName>
        <fullName evidence="4">Planctomycete cytochrome C</fullName>
    </submittedName>
</protein>
<dbReference type="InterPro" id="IPR022655">
    <property type="entry name" value="DUF1553"/>
</dbReference>
<name>A0A517VKB7_9PLAN</name>
<dbReference type="PANTHER" id="PTHR35889:SF3">
    <property type="entry name" value="F-BOX DOMAIN-CONTAINING PROTEIN"/>
    <property type="match status" value="1"/>
</dbReference>
<evidence type="ECO:0000259" key="1">
    <source>
        <dbReference type="Pfam" id="PF07583"/>
    </source>
</evidence>
<dbReference type="AlphaFoldDB" id="A0A517VKB7"/>
<sequence>MRNLLRHVTAAVLITSVMVQSGLAEDKADSKVAIDFVTQIRPLLKQYCYDCHSQDAEESGLRLDYGANLLKGGDRGPAVVPGKKAESPLFQSLSGQGKIPQMPHDLPALKPQEINLIGTWIEQGAHIPESESVLKQAQVSSEHWAFQPIQRSTVPVVPQQDWIRNPIDAFILKQLTQNKLTPSAEADRNTLIRRLSLDLTGLPPTVEQVQEFLADSESGAYERLVDRLLASPHYGERWARHWLDVARYADSNGFTIDGPRSIWKYRDWVINAINDNMPFNQFVTEQLAGDLLPQPTTAQLIATGFHRNTLINQEGGTNPEQFRVEAVVDRVNTTGAAFLGLTVGCAQCHKHKYDPLTQRDFYQLYAIFNSTADVNSAPPTLALPTKVQKTRQAELKQQIAVNTKQLTEREKTLAPEFESWQTTVQQNLKDSEKQWTVLKPQGMVSENGASLTTLDDQSLLVGGKIPDNDVYQVEAENIPPGMKGLRLEVLTHESLPKMGPGWAGNGNFVLDEVIVEVAKKTENRWTDFEPVKLVQATADHSQNKFPASYLIDGDLKTGWAINVSKGNMNVNRRVLFSLKTPLQYSDPMKLRVTLSQTRNAKYNVGRFRLSATLVDPGVFNVDPAVLAILKLPEEKRDAKQKATITQAFHQSDPQWAGLNQRLTKLKAEQTKLNKGIVTTMVMKELPKPRETFILLRGNFLAPGAPVSPDVPAVLPPFPEEVKTPTRLDFASWLTSPEQPLTARVTVNRYWQRFFGRGIVETENDFGTQGTSPTHPRLLDWLASEFMRLNWDVKQLHRLIVTSATYRQTSDFRLENQEQDPRNLLLSRQNRYRIEAESIRDLFLASSGLLTRTIGGPSVYPPQPEGIYVLTQNKKNWPEEQGTNRFRRGMYTYFWRSSPYPMLPTFDAPNSNTTCTRRVRSNTPLQALTLANDESLFELIQGLALRILQEGPDYDEGRLRQAFQICLSRSPADHELEVLTQYLHEQRTWFKKSPHQAKQVAASDLPEEIEVSEAASWTAVARVLMNLDEFITRE</sequence>
<dbReference type="RefSeq" id="WP_197995504.1">
    <property type="nucleotide sequence ID" value="NZ_CP036343.1"/>
</dbReference>
<proteinExistence type="predicted"/>
<evidence type="ECO:0000313" key="4">
    <source>
        <dbReference type="EMBL" id="QDT93458.1"/>
    </source>
</evidence>
<gene>
    <name evidence="4" type="ORF">Pan161_51370</name>
</gene>
<dbReference type="InterPro" id="IPR011429">
    <property type="entry name" value="Cyt_c_Planctomycete-type"/>
</dbReference>
<feature type="domain" description="DUF1553" evidence="2">
    <location>
        <begin position="725"/>
        <end position="982"/>
    </location>
</feature>
<accession>A0A517VKB7</accession>
<dbReference type="Proteomes" id="UP000316855">
    <property type="component" value="Chromosome"/>
</dbReference>
<evidence type="ECO:0000313" key="5">
    <source>
        <dbReference type="Proteomes" id="UP000316855"/>
    </source>
</evidence>
<dbReference type="PANTHER" id="PTHR35889">
    <property type="entry name" value="CYCLOINULO-OLIGOSACCHARIDE FRUCTANOTRANSFERASE-RELATED"/>
    <property type="match status" value="1"/>
</dbReference>
<keyword evidence="5" id="KW-1185">Reference proteome</keyword>
<evidence type="ECO:0000259" key="2">
    <source>
        <dbReference type="Pfam" id="PF07587"/>
    </source>
</evidence>
<dbReference type="InterPro" id="IPR011444">
    <property type="entry name" value="DUF1549"/>
</dbReference>
<dbReference type="Pfam" id="PF07583">
    <property type="entry name" value="PSCyt2"/>
    <property type="match status" value="1"/>
</dbReference>
<evidence type="ECO:0000259" key="3">
    <source>
        <dbReference type="Pfam" id="PF07635"/>
    </source>
</evidence>
<organism evidence="4 5">
    <name type="scientific">Gimesia algae</name>
    <dbReference type="NCBI Taxonomy" id="2527971"/>
    <lineage>
        <taxon>Bacteria</taxon>
        <taxon>Pseudomonadati</taxon>
        <taxon>Planctomycetota</taxon>
        <taxon>Planctomycetia</taxon>
        <taxon>Planctomycetales</taxon>
        <taxon>Planctomycetaceae</taxon>
        <taxon>Gimesia</taxon>
    </lineage>
</organism>
<dbReference type="Pfam" id="PF07635">
    <property type="entry name" value="PSCyt1"/>
    <property type="match status" value="1"/>
</dbReference>
<feature type="domain" description="DUF1549" evidence="1">
    <location>
        <begin position="166"/>
        <end position="372"/>
    </location>
</feature>
<reference evidence="4 5" key="1">
    <citation type="submission" date="2019-02" db="EMBL/GenBank/DDBJ databases">
        <title>Deep-cultivation of Planctomycetes and their phenomic and genomic characterization uncovers novel biology.</title>
        <authorList>
            <person name="Wiegand S."/>
            <person name="Jogler M."/>
            <person name="Boedeker C."/>
            <person name="Pinto D."/>
            <person name="Vollmers J."/>
            <person name="Rivas-Marin E."/>
            <person name="Kohn T."/>
            <person name="Peeters S.H."/>
            <person name="Heuer A."/>
            <person name="Rast P."/>
            <person name="Oberbeckmann S."/>
            <person name="Bunk B."/>
            <person name="Jeske O."/>
            <person name="Meyerdierks A."/>
            <person name="Storesund J.E."/>
            <person name="Kallscheuer N."/>
            <person name="Luecker S."/>
            <person name="Lage O.M."/>
            <person name="Pohl T."/>
            <person name="Merkel B.J."/>
            <person name="Hornburger P."/>
            <person name="Mueller R.-W."/>
            <person name="Bruemmer F."/>
            <person name="Labrenz M."/>
            <person name="Spormann A.M."/>
            <person name="Op den Camp H."/>
            <person name="Overmann J."/>
            <person name="Amann R."/>
            <person name="Jetten M.S.M."/>
            <person name="Mascher T."/>
            <person name="Medema M.H."/>
            <person name="Devos D.P."/>
            <person name="Kaster A.-K."/>
            <person name="Ovreas L."/>
            <person name="Rohde M."/>
            <person name="Galperin M.Y."/>
            <person name="Jogler C."/>
        </authorList>
    </citation>
    <scope>NUCLEOTIDE SEQUENCE [LARGE SCALE GENOMIC DNA]</scope>
    <source>
        <strain evidence="4 5">Pan161</strain>
    </source>
</reference>
<dbReference type="Pfam" id="PF07587">
    <property type="entry name" value="PSD1"/>
    <property type="match status" value="1"/>
</dbReference>
<dbReference type="EMBL" id="CP036343">
    <property type="protein sequence ID" value="QDT93458.1"/>
    <property type="molecule type" value="Genomic_DNA"/>
</dbReference>